<dbReference type="PANTHER" id="PTHR47976:SF15">
    <property type="entry name" value="G-TYPE LECTIN S-RECEPTOR-LIKE SERINE_THREONINE-PROTEIN KINASE RLK1"/>
    <property type="match status" value="1"/>
</dbReference>
<keyword evidence="1" id="KW-0732">Signal</keyword>
<protein>
    <submittedName>
        <fullName evidence="2">Uncharacterized protein</fullName>
    </submittedName>
</protein>
<dbReference type="EMBL" id="AM463794">
    <property type="protein sequence ID" value="CAN61531.1"/>
    <property type="molecule type" value="Genomic_DNA"/>
</dbReference>
<reference evidence="2" key="1">
    <citation type="journal article" date="2007" name="PLoS ONE">
        <title>The first genome sequence of an elite grapevine cultivar (Pinot noir Vitis vinifera L.): coping with a highly heterozygous genome.</title>
        <authorList>
            <person name="Velasco R."/>
            <person name="Zharkikh A."/>
            <person name="Troggio M."/>
            <person name="Cartwright D.A."/>
            <person name="Cestaro A."/>
            <person name="Pruss D."/>
            <person name="Pindo M."/>
            <person name="FitzGerald L.M."/>
            <person name="Vezzulli S."/>
            <person name="Reid J."/>
            <person name="Malacarne G."/>
            <person name="Iliev D."/>
            <person name="Coppola G."/>
            <person name="Wardell B."/>
            <person name="Micheletti D."/>
            <person name="Macalma T."/>
            <person name="Facci M."/>
            <person name="Mitchell J.T."/>
            <person name="Perazzolli M."/>
            <person name="Eldredge G."/>
            <person name="Gatto P."/>
            <person name="Oyzerski R."/>
            <person name="Moretto M."/>
            <person name="Gutin N."/>
            <person name="Stefanini M."/>
            <person name="Chen Y."/>
            <person name="Segala C."/>
            <person name="Davenport C."/>
            <person name="Dematte L."/>
            <person name="Mraz A."/>
            <person name="Battilana J."/>
            <person name="Stormo K."/>
            <person name="Costa F."/>
            <person name="Tao Q."/>
            <person name="Si-Ammour A."/>
            <person name="Harkins T."/>
            <person name="Lackey A."/>
            <person name="Perbost C."/>
            <person name="Taillon B."/>
            <person name="Stella A."/>
            <person name="Solovyev V."/>
            <person name="Fawcett J.A."/>
            <person name="Sterck L."/>
            <person name="Vandepoele K."/>
            <person name="Grando S.M."/>
            <person name="Toppo S."/>
            <person name="Moser C."/>
            <person name="Lanchbury J."/>
            <person name="Bogden R."/>
            <person name="Skolnick M."/>
            <person name="Sgaramella V."/>
            <person name="Bhatnagar S.K."/>
            <person name="Fontana P."/>
            <person name="Gutin A."/>
            <person name="Van de Peer Y."/>
            <person name="Salamini F."/>
            <person name="Viola R."/>
        </authorList>
    </citation>
    <scope>NUCLEOTIDE SEQUENCE</scope>
</reference>
<dbReference type="SUPFAM" id="SSF56112">
    <property type="entry name" value="Protein kinase-like (PK-like)"/>
    <property type="match status" value="1"/>
</dbReference>
<gene>
    <name evidence="2" type="ORF">VITISV_017627</name>
</gene>
<dbReference type="InterPro" id="IPR011009">
    <property type="entry name" value="Kinase-like_dom_sf"/>
</dbReference>
<dbReference type="Gene3D" id="3.30.200.20">
    <property type="entry name" value="Phosphorylase Kinase, domain 1"/>
    <property type="match status" value="1"/>
</dbReference>
<organism evidence="2">
    <name type="scientific">Vitis vinifera</name>
    <name type="common">Grape</name>
    <dbReference type="NCBI Taxonomy" id="29760"/>
    <lineage>
        <taxon>Eukaryota</taxon>
        <taxon>Viridiplantae</taxon>
        <taxon>Streptophyta</taxon>
        <taxon>Embryophyta</taxon>
        <taxon>Tracheophyta</taxon>
        <taxon>Spermatophyta</taxon>
        <taxon>Magnoliopsida</taxon>
        <taxon>eudicotyledons</taxon>
        <taxon>Gunneridae</taxon>
        <taxon>Pentapetalae</taxon>
        <taxon>rosids</taxon>
        <taxon>Vitales</taxon>
        <taxon>Vitaceae</taxon>
        <taxon>Viteae</taxon>
        <taxon>Vitis</taxon>
    </lineage>
</organism>
<sequence>MVAYVHITGDTLVYTTMTPKQGIGVGAYCAVAIFEDLRFPNGTGSCWRKRLPLSNGSFITESRVQAMVEAFGTVYKGILPSGSGNSVAEKKLEEVVGEGEKEFKEEVNVIGQTHHKNQGHLLRYCSLWVNTDFWCMSLCTMVLDQASFLEAPQDLCTYMKNAANRSSIAT</sequence>
<name>A5BLN3_VITVI</name>
<dbReference type="AlphaFoldDB" id="A5BLN3"/>
<accession>A5BLN3</accession>
<proteinExistence type="predicted"/>
<dbReference type="InterPro" id="IPR051343">
    <property type="entry name" value="G-type_lectin_kinases/EP1-like"/>
</dbReference>
<dbReference type="PANTHER" id="PTHR47976">
    <property type="entry name" value="G-TYPE LECTIN S-RECEPTOR-LIKE SERINE/THREONINE-PROTEIN KINASE SD2-5"/>
    <property type="match status" value="1"/>
</dbReference>
<evidence type="ECO:0000256" key="1">
    <source>
        <dbReference type="ARBA" id="ARBA00022729"/>
    </source>
</evidence>
<evidence type="ECO:0000313" key="2">
    <source>
        <dbReference type="EMBL" id="CAN61531.1"/>
    </source>
</evidence>